<protein>
    <submittedName>
        <fullName evidence="1">Uncharacterized protein</fullName>
    </submittedName>
</protein>
<dbReference type="EMBL" id="OB794855">
    <property type="protein sequence ID" value="CAD7431204.1"/>
    <property type="molecule type" value="Genomic_DNA"/>
</dbReference>
<organism evidence="1">
    <name type="scientific">Timema monikensis</name>
    <dbReference type="NCBI Taxonomy" id="170555"/>
    <lineage>
        <taxon>Eukaryota</taxon>
        <taxon>Metazoa</taxon>
        <taxon>Ecdysozoa</taxon>
        <taxon>Arthropoda</taxon>
        <taxon>Hexapoda</taxon>
        <taxon>Insecta</taxon>
        <taxon>Pterygota</taxon>
        <taxon>Neoptera</taxon>
        <taxon>Polyneoptera</taxon>
        <taxon>Phasmatodea</taxon>
        <taxon>Timematodea</taxon>
        <taxon>Timematoidea</taxon>
        <taxon>Timematidae</taxon>
        <taxon>Timema</taxon>
    </lineage>
</organism>
<reference evidence="1" key="1">
    <citation type="submission" date="2020-11" db="EMBL/GenBank/DDBJ databases">
        <authorList>
            <person name="Tran Van P."/>
        </authorList>
    </citation>
    <scope>NUCLEOTIDE SEQUENCE</scope>
</reference>
<gene>
    <name evidence="1" type="ORF">TMSB3V08_LOCUS7945</name>
</gene>
<name>A0A7R9ECC4_9NEOP</name>
<evidence type="ECO:0000313" key="1">
    <source>
        <dbReference type="EMBL" id="CAD7431204.1"/>
    </source>
</evidence>
<sequence length="184" mass="20987">MQTSCLSSSKEEHHTNLLVLNPSGRLPLDGIMSHPWIIENVEIPHSRDEDGSILGVLYLHLCGRRVKCDQDSNPDLSIISSPKILTLLFDSSFLDHKVCFHFSSTLAVFHAFLTTRVAPVYGNLMHSFVRCNWFRRICPRGTPLFGPSIKACNRPELHQHLRSEEEGFPYTDNRQQFSKSELLI</sequence>
<proteinExistence type="predicted"/>
<dbReference type="AlphaFoldDB" id="A0A7R9ECC4"/>
<accession>A0A7R9ECC4</accession>